<organism evidence="2 3">
    <name type="scientific">Brachionus plicatilis</name>
    <name type="common">Marine rotifer</name>
    <name type="synonym">Brachionus muelleri</name>
    <dbReference type="NCBI Taxonomy" id="10195"/>
    <lineage>
        <taxon>Eukaryota</taxon>
        <taxon>Metazoa</taxon>
        <taxon>Spiralia</taxon>
        <taxon>Gnathifera</taxon>
        <taxon>Rotifera</taxon>
        <taxon>Eurotatoria</taxon>
        <taxon>Monogononta</taxon>
        <taxon>Pseudotrocha</taxon>
        <taxon>Ploima</taxon>
        <taxon>Brachionidae</taxon>
        <taxon>Brachionus</taxon>
    </lineage>
</organism>
<reference evidence="2 3" key="1">
    <citation type="journal article" date="2018" name="Sci. Rep.">
        <title>Genomic signatures of local adaptation to the degree of environmental predictability in rotifers.</title>
        <authorList>
            <person name="Franch-Gras L."/>
            <person name="Hahn C."/>
            <person name="Garcia-Roger E.M."/>
            <person name="Carmona M.J."/>
            <person name="Serra M."/>
            <person name="Gomez A."/>
        </authorList>
    </citation>
    <scope>NUCLEOTIDE SEQUENCE [LARGE SCALE GENOMIC DNA]</scope>
    <source>
        <strain evidence="2">HYR1</strain>
    </source>
</reference>
<proteinExistence type="predicted"/>
<evidence type="ECO:0000313" key="2">
    <source>
        <dbReference type="EMBL" id="RNA12910.1"/>
    </source>
</evidence>
<sequence length="108" mass="12771">MENSSWFKNDLESGGLENQNSISGNKLKKGHNYEVIIFDKPIINRKNLNNNLSFRMIKSLCKMLNNAKYMLNIHFAERFNQVPFKILGFIFNSKQLKSCKKFEWSNKY</sequence>
<dbReference type="Proteomes" id="UP000276133">
    <property type="component" value="Unassembled WGS sequence"/>
</dbReference>
<dbReference type="EMBL" id="REGN01005562">
    <property type="protein sequence ID" value="RNA12910.1"/>
    <property type="molecule type" value="Genomic_DNA"/>
</dbReference>
<dbReference type="AlphaFoldDB" id="A0A3M7QNL1"/>
<accession>A0A3M7QNL1</accession>
<evidence type="ECO:0000313" key="3">
    <source>
        <dbReference type="Proteomes" id="UP000276133"/>
    </source>
</evidence>
<keyword evidence="3" id="KW-1185">Reference proteome</keyword>
<gene>
    <name evidence="2" type="ORF">BpHYR1_041930</name>
</gene>
<feature type="region of interest" description="Disordered" evidence="1">
    <location>
        <begin position="1"/>
        <end position="26"/>
    </location>
</feature>
<protein>
    <submittedName>
        <fullName evidence="2">Uncharacterized protein</fullName>
    </submittedName>
</protein>
<evidence type="ECO:0000256" key="1">
    <source>
        <dbReference type="SAM" id="MobiDB-lite"/>
    </source>
</evidence>
<comment type="caution">
    <text evidence="2">The sequence shown here is derived from an EMBL/GenBank/DDBJ whole genome shotgun (WGS) entry which is preliminary data.</text>
</comment>
<name>A0A3M7QNL1_BRAPC</name>